<proteinExistence type="predicted"/>
<name>A0A381ZGD7_9ZZZZ</name>
<gene>
    <name evidence="1" type="ORF">METZ01_LOCUS141222</name>
</gene>
<reference evidence="1" key="1">
    <citation type="submission" date="2018-05" db="EMBL/GenBank/DDBJ databases">
        <authorList>
            <person name="Lanie J.A."/>
            <person name="Ng W.-L."/>
            <person name="Kazmierczak K.M."/>
            <person name="Andrzejewski T.M."/>
            <person name="Davidsen T.M."/>
            <person name="Wayne K.J."/>
            <person name="Tettelin H."/>
            <person name="Glass J.I."/>
            <person name="Rusch D."/>
            <person name="Podicherti R."/>
            <person name="Tsui H.-C.T."/>
            <person name="Winkler M.E."/>
        </authorList>
    </citation>
    <scope>NUCLEOTIDE SEQUENCE</scope>
</reference>
<evidence type="ECO:0000313" key="1">
    <source>
        <dbReference type="EMBL" id="SVA88368.1"/>
    </source>
</evidence>
<organism evidence="1">
    <name type="scientific">marine metagenome</name>
    <dbReference type="NCBI Taxonomy" id="408172"/>
    <lineage>
        <taxon>unclassified sequences</taxon>
        <taxon>metagenomes</taxon>
        <taxon>ecological metagenomes</taxon>
    </lineage>
</organism>
<protein>
    <submittedName>
        <fullName evidence="1">Uncharacterized protein</fullName>
    </submittedName>
</protein>
<sequence length="206" mass="22901">MRINIFFLITIISVSPLFAHSPYGLWYKWRKDRLFLVTTASDPQSYPIGAEIANVLGEVLPKSETLAVRAPTTLDALKLLLSHQFDVALVPMVDLKLAVQGEGEFLEIAPWLNGMVFGKQKPKGEANPLRVILVLGTCALISEEHFSDHRAHILAETLTSKQGKLSIMLSDTHMIRLPIPLHEGTIGFNDGQSLPQLPKGEKSWLR</sequence>
<dbReference type="AlphaFoldDB" id="A0A381ZGD7"/>
<accession>A0A381ZGD7</accession>
<dbReference type="EMBL" id="UINC01021242">
    <property type="protein sequence ID" value="SVA88368.1"/>
    <property type="molecule type" value="Genomic_DNA"/>
</dbReference>